<feature type="coiled-coil region" evidence="1">
    <location>
        <begin position="325"/>
        <end position="363"/>
    </location>
</feature>
<evidence type="ECO:0000256" key="1">
    <source>
        <dbReference type="SAM" id="Coils"/>
    </source>
</evidence>
<reference evidence="3 4" key="1">
    <citation type="journal article" date="2023" name="Elife">
        <title>Identification of key yeast species and microbe-microbe interactions impacting larval growth of Drosophila in the wild.</title>
        <authorList>
            <person name="Mure A."/>
            <person name="Sugiura Y."/>
            <person name="Maeda R."/>
            <person name="Honda K."/>
            <person name="Sakurai N."/>
            <person name="Takahashi Y."/>
            <person name="Watada M."/>
            <person name="Katoh T."/>
            <person name="Gotoh A."/>
            <person name="Gotoh Y."/>
            <person name="Taniguchi I."/>
            <person name="Nakamura K."/>
            <person name="Hayashi T."/>
            <person name="Katayama T."/>
            <person name="Uemura T."/>
            <person name="Hattori Y."/>
        </authorList>
    </citation>
    <scope>NUCLEOTIDE SEQUENCE [LARGE SCALE GENOMIC DNA]</scope>
    <source>
        <strain evidence="3 4">PK-24</strain>
    </source>
</reference>
<evidence type="ECO:0000256" key="2">
    <source>
        <dbReference type="SAM" id="MobiDB-lite"/>
    </source>
</evidence>
<feature type="compositionally biased region" description="Polar residues" evidence="2">
    <location>
        <begin position="103"/>
        <end position="121"/>
    </location>
</feature>
<gene>
    <name evidence="3" type="ORF">DAPK24_049760</name>
</gene>
<dbReference type="Proteomes" id="UP001378960">
    <property type="component" value="Unassembled WGS sequence"/>
</dbReference>
<feature type="region of interest" description="Disordered" evidence="2">
    <location>
        <begin position="422"/>
        <end position="468"/>
    </location>
</feature>
<evidence type="ECO:0000313" key="4">
    <source>
        <dbReference type="Proteomes" id="UP001378960"/>
    </source>
</evidence>
<proteinExistence type="predicted"/>
<feature type="compositionally biased region" description="Acidic residues" evidence="2">
    <location>
        <begin position="445"/>
        <end position="464"/>
    </location>
</feature>
<feature type="compositionally biased region" description="Acidic residues" evidence="2">
    <location>
        <begin position="28"/>
        <end position="39"/>
    </location>
</feature>
<feature type="region of interest" description="Disordered" evidence="2">
    <location>
        <begin position="535"/>
        <end position="586"/>
    </location>
</feature>
<evidence type="ECO:0000313" key="3">
    <source>
        <dbReference type="EMBL" id="GMM48378.1"/>
    </source>
</evidence>
<dbReference type="EMBL" id="BTGB01000009">
    <property type="protein sequence ID" value="GMM48378.1"/>
    <property type="molecule type" value="Genomic_DNA"/>
</dbReference>
<feature type="compositionally biased region" description="Low complexity" evidence="2">
    <location>
        <begin position="560"/>
        <end position="576"/>
    </location>
</feature>
<keyword evidence="4" id="KW-1185">Reference proteome</keyword>
<accession>A0AAV5RAB9</accession>
<feature type="compositionally biased region" description="Acidic residues" evidence="2">
    <location>
        <begin position="542"/>
        <end position="557"/>
    </location>
</feature>
<feature type="region of interest" description="Disordered" evidence="2">
    <location>
        <begin position="103"/>
        <end position="123"/>
    </location>
</feature>
<feature type="region of interest" description="Disordered" evidence="2">
    <location>
        <begin position="1"/>
        <end position="63"/>
    </location>
</feature>
<comment type="caution">
    <text evidence="3">The sequence shown here is derived from an EMBL/GenBank/DDBJ whole genome shotgun (WGS) entry which is preliminary data.</text>
</comment>
<name>A0AAV5RAB9_PICKL</name>
<protein>
    <submittedName>
        <fullName evidence="3">Uncharacterized protein</fullName>
    </submittedName>
</protein>
<organism evidence="3 4">
    <name type="scientific">Pichia kluyveri</name>
    <name type="common">Yeast</name>
    <dbReference type="NCBI Taxonomy" id="36015"/>
    <lineage>
        <taxon>Eukaryota</taxon>
        <taxon>Fungi</taxon>
        <taxon>Dikarya</taxon>
        <taxon>Ascomycota</taxon>
        <taxon>Saccharomycotina</taxon>
        <taxon>Pichiomycetes</taxon>
        <taxon>Pichiales</taxon>
        <taxon>Pichiaceae</taxon>
        <taxon>Pichia</taxon>
    </lineage>
</organism>
<dbReference type="AlphaFoldDB" id="A0AAV5RAB9"/>
<sequence>MDNLWANSGTHEENVWGDNSNSISVNNDEVEDEVEENYDENITPTESSHENDDDVSEMVNVEDSTNSVSVWAENADLSEHTDNIWVAESNIEHVNDKIFEKTPSTETNKVGQSVIRPSSNENTDDLKVDEQYIKEEVSDFEDDDDDDDDADFGDFEEIAEITIEFGKPIESIISQIFPNSENRISLSKKDINKTCFLLEGGNKPMKCYNTITASNRQFFIQNLEVMNTHQRGCMNKSITQKELVGITNDWVFSDKGLYREGHRNSNSQLWDGNDQKNNIFRWSSKFEKNEKENENIVKVENKPNISQKLLNSAYMEAKKLIDKRLDQEKEERIALETLRKEREKRLREARIKKEEEIAKYKLENGDKVTDSKKKGFFGKMFQGKSKISKDHISHTKIASPEADQVSNDHDLSLKEMMEKDGYTFSSTGNKKQSFRKRKGHVKDNEIDDDDDDDDDDENDDDDDNNVNFQQNYGLLTETVSDQVFEENFQNDDHELFGNNINEEFKELDEDKIMGNKTIESTSHKKEQAIQKTIDNNKHDMGDDYNDNEFGEFAEIDEPTNSSNQSFENSNRNNNTSGDKSVNLIDL</sequence>
<keyword evidence="1" id="KW-0175">Coiled coil</keyword>